<evidence type="ECO:0000256" key="1">
    <source>
        <dbReference type="SAM" id="MobiDB-lite"/>
    </source>
</evidence>
<feature type="compositionally biased region" description="Low complexity" evidence="1">
    <location>
        <begin position="225"/>
        <end position="235"/>
    </location>
</feature>
<evidence type="ECO:0000313" key="3">
    <source>
        <dbReference type="EMBL" id="OEU18888.1"/>
    </source>
</evidence>
<feature type="compositionally biased region" description="Polar residues" evidence="1">
    <location>
        <begin position="1"/>
        <end position="12"/>
    </location>
</feature>
<feature type="transmembrane region" description="Helical" evidence="2">
    <location>
        <begin position="113"/>
        <end position="130"/>
    </location>
</feature>
<name>A0A1E7FL35_9STRA</name>
<keyword evidence="4" id="KW-1185">Reference proteome</keyword>
<dbReference type="KEGG" id="fcy:FRACYDRAFT_260597"/>
<keyword evidence="2" id="KW-0812">Transmembrane</keyword>
<evidence type="ECO:0000256" key="2">
    <source>
        <dbReference type="SAM" id="Phobius"/>
    </source>
</evidence>
<dbReference type="AlphaFoldDB" id="A0A1E7FL35"/>
<organism evidence="3 4">
    <name type="scientific">Fragilariopsis cylindrus CCMP1102</name>
    <dbReference type="NCBI Taxonomy" id="635003"/>
    <lineage>
        <taxon>Eukaryota</taxon>
        <taxon>Sar</taxon>
        <taxon>Stramenopiles</taxon>
        <taxon>Ochrophyta</taxon>
        <taxon>Bacillariophyta</taxon>
        <taxon>Bacillariophyceae</taxon>
        <taxon>Bacillariophycidae</taxon>
        <taxon>Bacillariales</taxon>
        <taxon>Bacillariaceae</taxon>
        <taxon>Fragilariopsis</taxon>
    </lineage>
</organism>
<dbReference type="InParanoid" id="A0A1E7FL35"/>
<feature type="transmembrane region" description="Helical" evidence="2">
    <location>
        <begin position="245"/>
        <end position="265"/>
    </location>
</feature>
<dbReference type="Proteomes" id="UP000095751">
    <property type="component" value="Unassembled WGS sequence"/>
</dbReference>
<feature type="compositionally biased region" description="Basic residues" evidence="1">
    <location>
        <begin position="39"/>
        <end position="48"/>
    </location>
</feature>
<keyword evidence="2" id="KW-1133">Transmembrane helix</keyword>
<reference evidence="3 4" key="1">
    <citation type="submission" date="2016-09" db="EMBL/GenBank/DDBJ databases">
        <title>Extensive genetic diversity and differential bi-allelic expression allows diatom success in the polar Southern Ocean.</title>
        <authorList>
            <consortium name="DOE Joint Genome Institute"/>
            <person name="Mock T."/>
            <person name="Otillar R.P."/>
            <person name="Strauss J."/>
            <person name="Dupont C."/>
            <person name="Frickenhaus S."/>
            <person name="Maumus F."/>
            <person name="Mcmullan M."/>
            <person name="Sanges R."/>
            <person name="Schmutz J."/>
            <person name="Toseland A."/>
            <person name="Valas R."/>
            <person name="Veluchamy A."/>
            <person name="Ward B.J."/>
            <person name="Allen A."/>
            <person name="Barry K."/>
            <person name="Falciatore A."/>
            <person name="Ferrante M."/>
            <person name="Fortunato A.E."/>
            <person name="Gloeckner G."/>
            <person name="Gruber A."/>
            <person name="Hipkin R."/>
            <person name="Janech M."/>
            <person name="Kroth P."/>
            <person name="Leese F."/>
            <person name="Lindquist E."/>
            <person name="Lyon B.R."/>
            <person name="Martin J."/>
            <person name="Mayer C."/>
            <person name="Parker M."/>
            <person name="Quesneville H."/>
            <person name="Raymond J."/>
            <person name="Uhlig C."/>
            <person name="Valentin K.U."/>
            <person name="Worden A.Z."/>
            <person name="Armbrust E.V."/>
            <person name="Bowler C."/>
            <person name="Green B."/>
            <person name="Moulton V."/>
            <person name="Van Oosterhout C."/>
            <person name="Grigoriev I."/>
        </authorList>
    </citation>
    <scope>NUCLEOTIDE SEQUENCE [LARGE SCALE GENOMIC DNA]</scope>
    <source>
        <strain evidence="3 4">CCMP1102</strain>
    </source>
</reference>
<accession>A0A1E7FL35</accession>
<sequence length="303" mass="34085">MIVETSSSYNMMSSRHRQHQQQRSFAITITGEMSESEKRHQKSRRRRSVTSTSSSLHLQLHHYDNDHNMIADSSFLVDLQQIQQQVIIPVQQQIIQQPVQPTIAVDVLGPSDIFDGLLIAFALVFITLFLQGKKNGINNFAILDSNLNNLSSDNINLNNLNTNTTTTTTTATIFDGNNNSNNSIIFDGDQWKEMSNPESYVFYNRKRIKQQKGKNTTPPEKKETTSSLSPSSINSNDNDNVERNLVLIGLLILFVPIFSIEFFFASSRQLICDSSDGSISFSSTSINDWSEYLCSSANNNNSI</sequence>
<feature type="region of interest" description="Disordered" evidence="1">
    <location>
        <begin position="1"/>
        <end position="55"/>
    </location>
</feature>
<proteinExistence type="predicted"/>
<protein>
    <submittedName>
        <fullName evidence="3">Uncharacterized protein</fullName>
    </submittedName>
</protein>
<gene>
    <name evidence="3" type="ORF">FRACYDRAFT_260597</name>
</gene>
<keyword evidence="2" id="KW-0472">Membrane</keyword>
<dbReference type="OrthoDB" id="48084at2759"/>
<dbReference type="EMBL" id="KV784356">
    <property type="protein sequence ID" value="OEU18888.1"/>
    <property type="molecule type" value="Genomic_DNA"/>
</dbReference>
<feature type="region of interest" description="Disordered" evidence="1">
    <location>
        <begin position="210"/>
        <end position="235"/>
    </location>
</feature>
<evidence type="ECO:0000313" key="4">
    <source>
        <dbReference type="Proteomes" id="UP000095751"/>
    </source>
</evidence>